<reference evidence="2" key="2">
    <citation type="submission" date="2020-11" db="EMBL/GenBank/DDBJ databases">
        <authorList>
            <person name="McCartney M.A."/>
            <person name="Auch B."/>
            <person name="Kono T."/>
            <person name="Mallez S."/>
            <person name="Becker A."/>
            <person name="Gohl D.M."/>
            <person name="Silverstein K.A.T."/>
            <person name="Koren S."/>
            <person name="Bechman K.B."/>
            <person name="Herman A."/>
            <person name="Abrahante J.E."/>
            <person name="Garbe J."/>
        </authorList>
    </citation>
    <scope>NUCLEOTIDE SEQUENCE</scope>
    <source>
        <strain evidence="2">Duluth1</strain>
        <tissue evidence="2">Whole animal</tissue>
    </source>
</reference>
<keyword evidence="3" id="KW-1185">Reference proteome</keyword>
<evidence type="ECO:0000313" key="3">
    <source>
        <dbReference type="Proteomes" id="UP000828390"/>
    </source>
</evidence>
<dbReference type="Proteomes" id="UP000828390">
    <property type="component" value="Unassembled WGS sequence"/>
</dbReference>
<keyword evidence="1" id="KW-0732">Signal</keyword>
<protein>
    <submittedName>
        <fullName evidence="2">Uncharacterized protein</fullName>
    </submittedName>
</protein>
<evidence type="ECO:0000256" key="1">
    <source>
        <dbReference type="SAM" id="SignalP"/>
    </source>
</evidence>
<gene>
    <name evidence="2" type="ORF">DPMN_145104</name>
</gene>
<dbReference type="AlphaFoldDB" id="A0A9D4IX64"/>
<proteinExistence type="predicted"/>
<comment type="caution">
    <text evidence="2">The sequence shown here is derived from an EMBL/GenBank/DDBJ whole genome shotgun (WGS) entry which is preliminary data.</text>
</comment>
<name>A0A9D4IX64_DREPO</name>
<accession>A0A9D4IX64</accession>
<feature type="chain" id="PRO_5038624627" evidence="1">
    <location>
        <begin position="17"/>
        <end position="184"/>
    </location>
</feature>
<reference evidence="2" key="1">
    <citation type="journal article" date="2019" name="bioRxiv">
        <title>The Genome of the Zebra Mussel, Dreissena polymorpha: A Resource for Invasive Species Research.</title>
        <authorList>
            <person name="McCartney M.A."/>
            <person name="Auch B."/>
            <person name="Kono T."/>
            <person name="Mallez S."/>
            <person name="Zhang Y."/>
            <person name="Obille A."/>
            <person name="Becker A."/>
            <person name="Abrahante J.E."/>
            <person name="Garbe J."/>
            <person name="Badalamenti J.P."/>
            <person name="Herman A."/>
            <person name="Mangelson H."/>
            <person name="Liachko I."/>
            <person name="Sullivan S."/>
            <person name="Sone E.D."/>
            <person name="Koren S."/>
            <person name="Silverstein K.A.T."/>
            <person name="Beckman K.B."/>
            <person name="Gohl D.M."/>
        </authorList>
    </citation>
    <scope>NUCLEOTIDE SEQUENCE</scope>
    <source>
        <strain evidence="2">Duluth1</strain>
        <tissue evidence="2">Whole animal</tissue>
    </source>
</reference>
<dbReference type="EMBL" id="JAIWYP010000007">
    <property type="protein sequence ID" value="KAH3791616.1"/>
    <property type="molecule type" value="Genomic_DNA"/>
</dbReference>
<feature type="signal peptide" evidence="1">
    <location>
        <begin position="1"/>
        <end position="16"/>
    </location>
</feature>
<sequence>MRSYATLVLLIGAVYAQPAMLEIQNSFEFEDALTENQTHLWVWRSEASGLKTLSVTDQVGLSAIELTLCIEPYDATQNVTIRIDDIRYSNDGPSDLIVLRFNGITIGNFTTLEKWRSGHEWNVFRNSGNIGPGLNLSKGTYTLVLYPLTDQWGVEFDKMRVNAENQNSDPEKKLFCGASFFVAQ</sequence>
<organism evidence="2 3">
    <name type="scientific">Dreissena polymorpha</name>
    <name type="common">Zebra mussel</name>
    <name type="synonym">Mytilus polymorpha</name>
    <dbReference type="NCBI Taxonomy" id="45954"/>
    <lineage>
        <taxon>Eukaryota</taxon>
        <taxon>Metazoa</taxon>
        <taxon>Spiralia</taxon>
        <taxon>Lophotrochozoa</taxon>
        <taxon>Mollusca</taxon>
        <taxon>Bivalvia</taxon>
        <taxon>Autobranchia</taxon>
        <taxon>Heteroconchia</taxon>
        <taxon>Euheterodonta</taxon>
        <taxon>Imparidentia</taxon>
        <taxon>Neoheterodontei</taxon>
        <taxon>Myida</taxon>
        <taxon>Dreissenoidea</taxon>
        <taxon>Dreissenidae</taxon>
        <taxon>Dreissena</taxon>
    </lineage>
</organism>
<evidence type="ECO:0000313" key="2">
    <source>
        <dbReference type="EMBL" id="KAH3791616.1"/>
    </source>
</evidence>
<dbReference type="Gene3D" id="2.60.120.260">
    <property type="entry name" value="Galactose-binding domain-like"/>
    <property type="match status" value="1"/>
</dbReference>